<dbReference type="Proteomes" id="UP000053105">
    <property type="component" value="Unassembled WGS sequence"/>
</dbReference>
<feature type="region of interest" description="Disordered" evidence="1">
    <location>
        <begin position="232"/>
        <end position="251"/>
    </location>
</feature>
<feature type="region of interest" description="Disordered" evidence="1">
    <location>
        <begin position="102"/>
        <end position="129"/>
    </location>
</feature>
<feature type="compositionally biased region" description="Basic and acidic residues" evidence="1">
    <location>
        <begin position="50"/>
        <end position="60"/>
    </location>
</feature>
<proteinExistence type="predicted"/>
<evidence type="ECO:0000313" key="3">
    <source>
        <dbReference type="Proteomes" id="UP000053105"/>
    </source>
</evidence>
<keyword evidence="3" id="KW-1185">Reference proteome</keyword>
<name>A0A0M9A1Q8_9HYME</name>
<sequence length="469" mass="54468">MKNGQRYPLVKVIPQNHNKSVPFNGPDKTDETSIIGSYYLVADKPIARSEEAKEEKERNRRQVVGPNLRSSRGPESRNVAKISIVIDSTYKRPMIFLLTKDEEEEEKKEKEEEEEEEEEDKSRERNAEEEKACVPNDVCTPRHRMLEQGYVQGGKEGLSVAVTDEFYSFDLMEMRVKKKLTLNLNFFFRLYSTHHEDPTWGSSRSPVLAEKKKTLYRIEKQQKDLGVKISKGYLEPRPPRHQDPTQPMLGVTSGTKPYRTQCLEPETLSRYHPFFDDQSILASLVEIYLKTMTQVERFKMKPVDLDEIGCLCFISVFIADDEVFIRANGLVCQALLNNVSSDLRPDTGLMSTEKKLYSNFWRIVNLKVSRFEETRLKIRNHKIEMKFEQEFCIANYSSIVDHASGNVSNRRPVKWDRLRWDRALHTLRMERGAVSDEKDLECYGRTNGSVFCEAFIKKLDTLIPAMTDH</sequence>
<feature type="compositionally biased region" description="Basic and acidic residues" evidence="1">
    <location>
        <begin position="120"/>
        <end position="129"/>
    </location>
</feature>
<accession>A0A0M9A1Q8</accession>
<dbReference type="EMBL" id="KQ435762">
    <property type="protein sequence ID" value="KOX75535.1"/>
    <property type="molecule type" value="Genomic_DNA"/>
</dbReference>
<evidence type="ECO:0000256" key="1">
    <source>
        <dbReference type="SAM" id="MobiDB-lite"/>
    </source>
</evidence>
<feature type="region of interest" description="Disordered" evidence="1">
    <location>
        <begin position="50"/>
        <end position="76"/>
    </location>
</feature>
<reference evidence="2 3" key="1">
    <citation type="submission" date="2015-07" db="EMBL/GenBank/DDBJ databases">
        <title>The genome of Melipona quadrifasciata.</title>
        <authorList>
            <person name="Pan H."/>
            <person name="Kapheim K."/>
        </authorList>
    </citation>
    <scope>NUCLEOTIDE SEQUENCE [LARGE SCALE GENOMIC DNA]</scope>
    <source>
        <strain evidence="2">0111107301</strain>
        <tissue evidence="2">Whole body</tissue>
    </source>
</reference>
<gene>
    <name evidence="2" type="ORF">WN51_12279</name>
</gene>
<evidence type="ECO:0000313" key="2">
    <source>
        <dbReference type="EMBL" id="KOX75535.1"/>
    </source>
</evidence>
<organism evidence="2 3">
    <name type="scientific">Melipona quadrifasciata</name>
    <dbReference type="NCBI Taxonomy" id="166423"/>
    <lineage>
        <taxon>Eukaryota</taxon>
        <taxon>Metazoa</taxon>
        <taxon>Ecdysozoa</taxon>
        <taxon>Arthropoda</taxon>
        <taxon>Hexapoda</taxon>
        <taxon>Insecta</taxon>
        <taxon>Pterygota</taxon>
        <taxon>Neoptera</taxon>
        <taxon>Endopterygota</taxon>
        <taxon>Hymenoptera</taxon>
        <taxon>Apocrita</taxon>
        <taxon>Aculeata</taxon>
        <taxon>Apoidea</taxon>
        <taxon>Anthophila</taxon>
        <taxon>Apidae</taxon>
        <taxon>Melipona</taxon>
    </lineage>
</organism>
<dbReference type="AlphaFoldDB" id="A0A0M9A1Q8"/>
<feature type="compositionally biased region" description="Acidic residues" evidence="1">
    <location>
        <begin position="102"/>
        <end position="119"/>
    </location>
</feature>
<protein>
    <submittedName>
        <fullName evidence="2">Uncharacterized protein</fullName>
    </submittedName>
</protein>